<sequence length="124" mass="14695">MECRLAMAELRVTEAREDAARSLDKMRIQMKTREDKFSSKSCKWNADMVEAQQHVEAATQELRTSEVAEADLREKVEQLHASMREERLIRRSLRSENTGYTQKTPPSDQIIILYVISYRWRFRE</sequence>
<keyword evidence="2" id="KW-1185">Reference proteome</keyword>
<protein>
    <submittedName>
        <fullName evidence="1">Uncharacterized protein</fullName>
    </submittedName>
</protein>
<evidence type="ECO:0000313" key="2">
    <source>
        <dbReference type="Proteomes" id="UP001497516"/>
    </source>
</evidence>
<reference evidence="1 2" key="1">
    <citation type="submission" date="2024-04" db="EMBL/GenBank/DDBJ databases">
        <authorList>
            <person name="Fracassetti M."/>
        </authorList>
    </citation>
    <scope>NUCLEOTIDE SEQUENCE [LARGE SCALE GENOMIC DNA]</scope>
</reference>
<proteinExistence type="predicted"/>
<dbReference type="EMBL" id="OZ034816">
    <property type="protein sequence ID" value="CAL1378960.1"/>
    <property type="molecule type" value="Genomic_DNA"/>
</dbReference>
<name>A0AAV2DZF3_9ROSI</name>
<dbReference type="AlphaFoldDB" id="A0AAV2DZF3"/>
<gene>
    <name evidence="1" type="ORF">LTRI10_LOCUS20508</name>
</gene>
<organism evidence="1 2">
    <name type="scientific">Linum trigynum</name>
    <dbReference type="NCBI Taxonomy" id="586398"/>
    <lineage>
        <taxon>Eukaryota</taxon>
        <taxon>Viridiplantae</taxon>
        <taxon>Streptophyta</taxon>
        <taxon>Embryophyta</taxon>
        <taxon>Tracheophyta</taxon>
        <taxon>Spermatophyta</taxon>
        <taxon>Magnoliopsida</taxon>
        <taxon>eudicotyledons</taxon>
        <taxon>Gunneridae</taxon>
        <taxon>Pentapetalae</taxon>
        <taxon>rosids</taxon>
        <taxon>fabids</taxon>
        <taxon>Malpighiales</taxon>
        <taxon>Linaceae</taxon>
        <taxon>Linum</taxon>
    </lineage>
</organism>
<accession>A0AAV2DZF3</accession>
<evidence type="ECO:0000313" key="1">
    <source>
        <dbReference type="EMBL" id="CAL1378960.1"/>
    </source>
</evidence>
<dbReference type="Proteomes" id="UP001497516">
    <property type="component" value="Chromosome 3"/>
</dbReference>